<dbReference type="AlphaFoldDB" id="A0AAW1W2X0"/>
<evidence type="ECO:0000313" key="3">
    <source>
        <dbReference type="EMBL" id="KAK9913075.1"/>
    </source>
</evidence>
<keyword evidence="2" id="KW-1133">Transmembrane helix</keyword>
<dbReference type="Pfam" id="PF00023">
    <property type="entry name" value="Ank"/>
    <property type="match status" value="1"/>
</dbReference>
<dbReference type="SUPFAM" id="SSF48403">
    <property type="entry name" value="Ankyrin repeat"/>
    <property type="match status" value="1"/>
</dbReference>
<keyword evidence="2" id="KW-0812">Transmembrane</keyword>
<evidence type="ECO:0000313" key="4">
    <source>
        <dbReference type="Proteomes" id="UP001457282"/>
    </source>
</evidence>
<dbReference type="SMART" id="SM00248">
    <property type="entry name" value="ANK"/>
    <property type="match status" value="4"/>
</dbReference>
<name>A0AAW1W2X0_RUBAR</name>
<dbReference type="PANTHER" id="PTHR24121:SF16">
    <property type="entry name" value="NON-SPECIFIC SERINE_THREONINE PROTEIN KINASE"/>
    <property type="match status" value="1"/>
</dbReference>
<dbReference type="InterPro" id="IPR036770">
    <property type="entry name" value="Ankyrin_rpt-contain_sf"/>
</dbReference>
<accession>A0AAW1W2X0</accession>
<organism evidence="3 4">
    <name type="scientific">Rubus argutus</name>
    <name type="common">Southern blackberry</name>
    <dbReference type="NCBI Taxonomy" id="59490"/>
    <lineage>
        <taxon>Eukaryota</taxon>
        <taxon>Viridiplantae</taxon>
        <taxon>Streptophyta</taxon>
        <taxon>Embryophyta</taxon>
        <taxon>Tracheophyta</taxon>
        <taxon>Spermatophyta</taxon>
        <taxon>Magnoliopsida</taxon>
        <taxon>eudicotyledons</taxon>
        <taxon>Gunneridae</taxon>
        <taxon>Pentapetalae</taxon>
        <taxon>rosids</taxon>
        <taxon>fabids</taxon>
        <taxon>Rosales</taxon>
        <taxon>Rosaceae</taxon>
        <taxon>Rosoideae</taxon>
        <taxon>Rosoideae incertae sedis</taxon>
        <taxon>Rubus</taxon>
    </lineage>
</organism>
<keyword evidence="2" id="KW-0472">Membrane</keyword>
<keyword evidence="4" id="KW-1185">Reference proteome</keyword>
<feature type="transmembrane region" description="Helical" evidence="2">
    <location>
        <begin position="487"/>
        <end position="511"/>
    </location>
</feature>
<comment type="caution">
    <text evidence="3">The sequence shown here is derived from an EMBL/GenBank/DDBJ whole genome shotgun (WGS) entry which is preliminary data.</text>
</comment>
<evidence type="ECO:0000256" key="1">
    <source>
        <dbReference type="PROSITE-ProRule" id="PRU00023"/>
    </source>
</evidence>
<sequence>MSSETGTQHKEVLELKEKLSQCRLERERLMEEKQRWWIKEKLLEWCMAIDLELGSVVGTDEMSCEDIGSDLSQKRSNLSSPSSDIVEVSAEAKPDPYFRVYVPLMNAASKGDCQKAAKIIHDEGKTVFSIPPQKGVTVLHVAARAGHVRFMRELLKLLPKEDLFDVTDDEGNTALMLAAAAGKVRVAKLMVQQNPILPEKRDKKNMTALHFAASHGHGEMALYLYPITKHILSTEDQDRVGIYFSCINTDLYGLALEMLRDHPELAVARNSEGQTALHLLARKPLIFAIKRASGRWKSYVSSCIYYKRNLGSTFLSFLLETIQKQDDPQKIKDLLGLPSPVLHLAAEAGNLEFSATFIEFYPVLVDEKNESKQNFLHIAAKHHQLGMFSLVDKFPGFFNMALICDPDDDNNNILHFFAMLPPPNGLDAMLQMKRDQKWFKNFQEVMKLVPAEQYLKMEKMENSEGKTPFDILKEARDEGLFPSRKSWLVNVANMSTIVSTFIAIVFAFGWFPSHKSEHNC</sequence>
<proteinExistence type="predicted"/>
<gene>
    <name evidence="3" type="ORF">M0R45_036900</name>
</gene>
<dbReference type="PANTHER" id="PTHR24121">
    <property type="entry name" value="NO MECHANORECEPTOR POTENTIAL C, ISOFORM D-RELATED"/>
    <property type="match status" value="1"/>
</dbReference>
<dbReference type="PROSITE" id="PS50297">
    <property type="entry name" value="ANK_REP_REGION"/>
    <property type="match status" value="1"/>
</dbReference>
<dbReference type="Gene3D" id="1.25.40.20">
    <property type="entry name" value="Ankyrin repeat-containing domain"/>
    <property type="match status" value="2"/>
</dbReference>
<evidence type="ECO:0000256" key="2">
    <source>
        <dbReference type="SAM" id="Phobius"/>
    </source>
</evidence>
<dbReference type="PROSITE" id="PS50088">
    <property type="entry name" value="ANK_REPEAT"/>
    <property type="match status" value="1"/>
</dbReference>
<keyword evidence="1" id="KW-0040">ANK repeat</keyword>
<evidence type="ECO:0008006" key="5">
    <source>
        <dbReference type="Google" id="ProtNLM"/>
    </source>
</evidence>
<dbReference type="InterPro" id="IPR002110">
    <property type="entry name" value="Ankyrin_rpt"/>
</dbReference>
<dbReference type="EMBL" id="JBEDUW010000007">
    <property type="protein sequence ID" value="KAK9913075.1"/>
    <property type="molecule type" value="Genomic_DNA"/>
</dbReference>
<protein>
    <recommendedName>
        <fullName evidence="5">PGG domain-containing protein</fullName>
    </recommendedName>
</protein>
<dbReference type="Proteomes" id="UP001457282">
    <property type="component" value="Unassembled WGS sequence"/>
</dbReference>
<reference evidence="3 4" key="1">
    <citation type="journal article" date="2023" name="G3 (Bethesda)">
        <title>A chromosome-length genome assembly and annotation of blackberry (Rubus argutus, cv. 'Hillquist').</title>
        <authorList>
            <person name="Bruna T."/>
            <person name="Aryal R."/>
            <person name="Dudchenko O."/>
            <person name="Sargent D.J."/>
            <person name="Mead D."/>
            <person name="Buti M."/>
            <person name="Cavallini A."/>
            <person name="Hytonen T."/>
            <person name="Andres J."/>
            <person name="Pham M."/>
            <person name="Weisz D."/>
            <person name="Mascagni F."/>
            <person name="Usai G."/>
            <person name="Natali L."/>
            <person name="Bassil N."/>
            <person name="Fernandez G.E."/>
            <person name="Lomsadze A."/>
            <person name="Armour M."/>
            <person name="Olukolu B."/>
            <person name="Poorten T."/>
            <person name="Britton C."/>
            <person name="Davik J."/>
            <person name="Ashrafi H."/>
            <person name="Aiden E.L."/>
            <person name="Borodovsky M."/>
            <person name="Worthington M."/>
        </authorList>
    </citation>
    <scope>NUCLEOTIDE SEQUENCE [LARGE SCALE GENOMIC DNA]</scope>
    <source>
        <strain evidence="3">PI 553951</strain>
    </source>
</reference>
<dbReference type="Pfam" id="PF12796">
    <property type="entry name" value="Ank_2"/>
    <property type="match status" value="1"/>
</dbReference>
<feature type="repeat" description="ANK" evidence="1">
    <location>
        <begin position="134"/>
        <end position="156"/>
    </location>
</feature>